<proteinExistence type="predicted"/>
<feature type="domain" description="Yip1" evidence="6">
    <location>
        <begin position="18"/>
        <end position="185"/>
    </location>
</feature>
<keyword evidence="8" id="KW-1185">Reference proteome</keyword>
<accession>A0ABQ2JGG8</accession>
<dbReference type="Proteomes" id="UP000605099">
    <property type="component" value="Unassembled WGS sequence"/>
</dbReference>
<comment type="subcellular location">
    <subcellularLocation>
        <location evidence="1">Membrane</location>
        <topology evidence="1">Multi-pass membrane protein</topology>
    </subcellularLocation>
</comment>
<organism evidence="7 8">
    <name type="scientific">Novosphingobium indicum</name>
    <dbReference type="NCBI Taxonomy" id="462949"/>
    <lineage>
        <taxon>Bacteria</taxon>
        <taxon>Pseudomonadati</taxon>
        <taxon>Pseudomonadota</taxon>
        <taxon>Alphaproteobacteria</taxon>
        <taxon>Sphingomonadales</taxon>
        <taxon>Sphingomonadaceae</taxon>
        <taxon>Novosphingobium</taxon>
    </lineage>
</organism>
<dbReference type="Pfam" id="PF04893">
    <property type="entry name" value="Yip1"/>
    <property type="match status" value="1"/>
</dbReference>
<sequence length="385" mass="40214">MDSGTNTGGKSLVERAKAIILTPKSEWPVIAAEKETTGSILKGYVLPLAAIGPVASFIGGQLFGYGALFVRFRPGLMSGLTSAIISYIMAIISVFIIAWIANMLAPKFSGVEDKTGSFKLVAYSMTAGWLAGIFSLLPALSILGIVGLYSLYLFYVGAPELMKVPADKVLGYTAVTVVCAIVLGFIASAVTASVVGIFAGPALFSSDESSSSGTISVPGVGSIDTGEIEKMGKRMEDAASGKTKAVPVGSLKELMPESIGPYTRTSMETFGAGSMGASAQAEYTAGAKSFTLRIADFHGMGAIAAMGSAMGIEQSKEDEDSYEKTGTVNGQMQTEAWNTRTERGKFGRMVDDRFLVEADGSANSIEELKAAVSAIDPDDLENLVD</sequence>
<evidence type="ECO:0000256" key="3">
    <source>
        <dbReference type="ARBA" id="ARBA00022989"/>
    </source>
</evidence>
<evidence type="ECO:0000256" key="5">
    <source>
        <dbReference type="SAM" id="Phobius"/>
    </source>
</evidence>
<feature type="transmembrane region" description="Helical" evidence="5">
    <location>
        <begin position="169"/>
        <end position="199"/>
    </location>
</feature>
<feature type="transmembrane region" description="Helical" evidence="5">
    <location>
        <begin position="44"/>
        <end position="68"/>
    </location>
</feature>
<protein>
    <recommendedName>
        <fullName evidence="6">Yip1 domain-containing protein</fullName>
    </recommendedName>
</protein>
<gene>
    <name evidence="7" type="ORF">GCM10011349_14950</name>
</gene>
<dbReference type="RefSeq" id="WP_188819041.1">
    <property type="nucleotide sequence ID" value="NZ_BMLK01000006.1"/>
</dbReference>
<evidence type="ECO:0000259" key="6">
    <source>
        <dbReference type="Pfam" id="PF04893"/>
    </source>
</evidence>
<keyword evidence="4 5" id="KW-0472">Membrane</keyword>
<evidence type="ECO:0000313" key="8">
    <source>
        <dbReference type="Proteomes" id="UP000605099"/>
    </source>
</evidence>
<name>A0ABQ2JGG8_9SPHN</name>
<dbReference type="EMBL" id="BMLK01000006">
    <property type="protein sequence ID" value="GGN47110.1"/>
    <property type="molecule type" value="Genomic_DNA"/>
</dbReference>
<evidence type="ECO:0000256" key="2">
    <source>
        <dbReference type="ARBA" id="ARBA00022692"/>
    </source>
</evidence>
<feature type="transmembrane region" description="Helical" evidence="5">
    <location>
        <begin position="80"/>
        <end position="101"/>
    </location>
</feature>
<dbReference type="InterPro" id="IPR006977">
    <property type="entry name" value="Yip1_dom"/>
</dbReference>
<reference evidence="8" key="1">
    <citation type="journal article" date="2019" name="Int. J. Syst. Evol. Microbiol.">
        <title>The Global Catalogue of Microorganisms (GCM) 10K type strain sequencing project: providing services to taxonomists for standard genome sequencing and annotation.</title>
        <authorList>
            <consortium name="The Broad Institute Genomics Platform"/>
            <consortium name="The Broad Institute Genome Sequencing Center for Infectious Disease"/>
            <person name="Wu L."/>
            <person name="Ma J."/>
        </authorList>
    </citation>
    <scope>NUCLEOTIDE SEQUENCE [LARGE SCALE GENOMIC DNA]</scope>
    <source>
        <strain evidence="8">CGMCC 1.6784</strain>
    </source>
</reference>
<evidence type="ECO:0000256" key="1">
    <source>
        <dbReference type="ARBA" id="ARBA00004141"/>
    </source>
</evidence>
<evidence type="ECO:0000256" key="4">
    <source>
        <dbReference type="ARBA" id="ARBA00023136"/>
    </source>
</evidence>
<evidence type="ECO:0000313" key="7">
    <source>
        <dbReference type="EMBL" id="GGN47110.1"/>
    </source>
</evidence>
<keyword evidence="2 5" id="KW-0812">Transmembrane</keyword>
<feature type="transmembrane region" description="Helical" evidence="5">
    <location>
        <begin position="129"/>
        <end position="157"/>
    </location>
</feature>
<keyword evidence="3 5" id="KW-1133">Transmembrane helix</keyword>
<comment type="caution">
    <text evidence="7">The sequence shown here is derived from an EMBL/GenBank/DDBJ whole genome shotgun (WGS) entry which is preliminary data.</text>
</comment>